<protein>
    <submittedName>
        <fullName evidence="1">Uncharacterized protein</fullName>
    </submittedName>
</protein>
<organism evidence="1 2">
    <name type="scientific">Trichinella pseudospiralis</name>
    <name type="common">Parasitic roundworm</name>
    <dbReference type="NCBI Taxonomy" id="6337"/>
    <lineage>
        <taxon>Eukaryota</taxon>
        <taxon>Metazoa</taxon>
        <taxon>Ecdysozoa</taxon>
        <taxon>Nematoda</taxon>
        <taxon>Enoplea</taxon>
        <taxon>Dorylaimia</taxon>
        <taxon>Trichinellida</taxon>
        <taxon>Trichinellidae</taxon>
        <taxon>Trichinella</taxon>
    </lineage>
</organism>
<dbReference type="AlphaFoldDB" id="A0A0V1FFK6"/>
<reference evidence="1 2" key="1">
    <citation type="submission" date="2015-01" db="EMBL/GenBank/DDBJ databases">
        <title>Evolution of Trichinella species and genotypes.</title>
        <authorList>
            <person name="Korhonen P.K."/>
            <person name="Edoardo P."/>
            <person name="Giuseppe L.R."/>
            <person name="Gasser R.B."/>
        </authorList>
    </citation>
    <scope>NUCLEOTIDE SEQUENCE [LARGE SCALE GENOMIC DNA]</scope>
    <source>
        <strain evidence="1">ISS470</strain>
    </source>
</reference>
<evidence type="ECO:0000313" key="2">
    <source>
        <dbReference type="Proteomes" id="UP000054995"/>
    </source>
</evidence>
<sequence>MKTENYSHLINFVKNPIFVTLQQVKRMGGAVLLVSTTNNYACWAMSLALAHSGQRMSGPSVMKPWPTSDISHWAHLKQSLCQWRSSNEMNLVPPMAVIGLVHSMQRLANSSPKQSAQ</sequence>
<comment type="caution">
    <text evidence="1">The sequence shown here is derived from an EMBL/GenBank/DDBJ whole genome shotgun (WGS) entry which is preliminary data.</text>
</comment>
<accession>A0A0V1FFK6</accession>
<keyword evidence="2" id="KW-1185">Reference proteome</keyword>
<dbReference type="OrthoDB" id="5930223at2759"/>
<evidence type="ECO:0000313" key="1">
    <source>
        <dbReference type="EMBL" id="KRY84677.1"/>
    </source>
</evidence>
<proteinExistence type="predicted"/>
<name>A0A0V1FFK6_TRIPS</name>
<dbReference type="EMBL" id="JYDT01000109">
    <property type="protein sequence ID" value="KRY84677.1"/>
    <property type="molecule type" value="Genomic_DNA"/>
</dbReference>
<gene>
    <name evidence="1" type="ORF">T4D_15769</name>
</gene>
<dbReference type="Proteomes" id="UP000054995">
    <property type="component" value="Unassembled WGS sequence"/>
</dbReference>